<sequence>MRTLDACPACRTVLLPGQQRCLRCGAAVGDPTRACPDCTAESPPASRFCGNCGRDLDRKGDADPEDAADPAAGDPGGQSRPADPARGPVPLADPGVDPERAFLPLRAPGPGRRGLRVTIAAVVGVLCAGVVALAVVRSVAFGPEPTIEAYFTALADRDAAAALRALNPPNGDQPAEPEPPRGDGEPDSGEPGDGTLTSPLLTDAVLTADGYQPPGEVRVEKLETVEREAGNEAADGGDDLTVATVAYTAGGERFTATLVLEPAGRTAGLFPRWRITDGALSTLRISADGTEQVLVNGVPVGWSDAGGGGGGRLSAFPGSYTVSLPDQPLLAAAPVTAAVGGRGAEVTLATTVRESARGEVEQAVKAYVDRCAASTELSPDGCPFSSYTFYTVTDVSWRIETYPTIAVALSRDGKQVRVTNTRRGTAEATGTARGFLSPTQYRDSVSFAVTGTARVEDGKVVFQPTGR</sequence>
<evidence type="ECO:0000259" key="3">
    <source>
        <dbReference type="Pfam" id="PF12773"/>
    </source>
</evidence>
<dbReference type="Pfam" id="PF12773">
    <property type="entry name" value="DZR"/>
    <property type="match status" value="1"/>
</dbReference>
<gene>
    <name evidence="4" type="ORF">Pma05_68940</name>
</gene>
<dbReference type="Proteomes" id="UP000621500">
    <property type="component" value="Unassembled WGS sequence"/>
</dbReference>
<dbReference type="InterPro" id="IPR025874">
    <property type="entry name" value="DZR"/>
</dbReference>
<feature type="domain" description="DZANK-type" evidence="3">
    <location>
        <begin position="7"/>
        <end position="53"/>
    </location>
</feature>
<feature type="region of interest" description="Disordered" evidence="1">
    <location>
        <begin position="59"/>
        <end position="109"/>
    </location>
</feature>
<keyword evidence="2" id="KW-0472">Membrane</keyword>
<comment type="caution">
    <text evidence="4">The sequence shown here is derived from an EMBL/GenBank/DDBJ whole genome shotgun (WGS) entry which is preliminary data.</text>
</comment>
<dbReference type="RefSeq" id="WP_203861647.1">
    <property type="nucleotide sequence ID" value="NZ_BAAAZQ010000022.1"/>
</dbReference>
<accession>A0ABQ4F093</accession>
<keyword evidence="2" id="KW-0812">Transmembrane</keyword>
<proteinExistence type="predicted"/>
<name>A0ABQ4F093_9ACTN</name>
<evidence type="ECO:0000256" key="1">
    <source>
        <dbReference type="SAM" id="MobiDB-lite"/>
    </source>
</evidence>
<feature type="region of interest" description="Disordered" evidence="1">
    <location>
        <begin position="165"/>
        <end position="199"/>
    </location>
</feature>
<keyword evidence="5" id="KW-1185">Reference proteome</keyword>
<evidence type="ECO:0000313" key="5">
    <source>
        <dbReference type="Proteomes" id="UP000621500"/>
    </source>
</evidence>
<evidence type="ECO:0000256" key="2">
    <source>
        <dbReference type="SAM" id="Phobius"/>
    </source>
</evidence>
<organism evidence="4 5">
    <name type="scientific">Plantactinospora mayteni</name>
    <dbReference type="NCBI Taxonomy" id="566021"/>
    <lineage>
        <taxon>Bacteria</taxon>
        <taxon>Bacillati</taxon>
        <taxon>Actinomycetota</taxon>
        <taxon>Actinomycetes</taxon>
        <taxon>Micromonosporales</taxon>
        <taxon>Micromonosporaceae</taxon>
        <taxon>Plantactinospora</taxon>
    </lineage>
</organism>
<feature type="transmembrane region" description="Helical" evidence="2">
    <location>
        <begin position="115"/>
        <end position="136"/>
    </location>
</feature>
<reference evidence="4 5" key="1">
    <citation type="submission" date="2021-01" db="EMBL/GenBank/DDBJ databases">
        <title>Whole genome shotgun sequence of Plantactinospora mayteni NBRC 109088.</title>
        <authorList>
            <person name="Komaki H."/>
            <person name="Tamura T."/>
        </authorList>
    </citation>
    <scope>NUCLEOTIDE SEQUENCE [LARGE SCALE GENOMIC DNA]</scope>
    <source>
        <strain evidence="4 5">NBRC 109088</strain>
    </source>
</reference>
<keyword evidence="2" id="KW-1133">Transmembrane helix</keyword>
<dbReference type="EMBL" id="BONX01000052">
    <property type="protein sequence ID" value="GIH00322.1"/>
    <property type="molecule type" value="Genomic_DNA"/>
</dbReference>
<protein>
    <recommendedName>
        <fullName evidence="3">DZANK-type domain-containing protein</fullName>
    </recommendedName>
</protein>
<evidence type="ECO:0000313" key="4">
    <source>
        <dbReference type="EMBL" id="GIH00322.1"/>
    </source>
</evidence>